<keyword evidence="1" id="KW-0285">Flavoprotein</keyword>
<keyword evidence="2" id="KW-0288">FMN</keyword>
<gene>
    <name evidence="4" type="ORF">DXX92_18880</name>
</gene>
<reference evidence="4 5" key="1">
    <citation type="submission" date="2018-08" db="EMBL/GenBank/DDBJ databases">
        <title>Thalassotalea euphylliae genome.</title>
        <authorList>
            <person name="Summers S."/>
            <person name="Rice S.A."/>
            <person name="Freckelton M.L."/>
            <person name="Nedved B.T."/>
            <person name="Hadfield M.G."/>
        </authorList>
    </citation>
    <scope>NUCLEOTIDE SEQUENCE [LARGE SCALE GENOMIC DNA]</scope>
    <source>
        <strain evidence="4 5">H2</strain>
    </source>
</reference>
<dbReference type="PANTHER" id="PTHR43278">
    <property type="entry name" value="NAD(P)H-DEPENDENT FMN-CONTAINING OXIDOREDUCTASE YWQN-RELATED"/>
    <property type="match status" value="1"/>
</dbReference>
<comment type="caution">
    <text evidence="4">The sequence shown here is derived from an EMBL/GenBank/DDBJ whole genome shotgun (WGS) entry which is preliminary data.</text>
</comment>
<sequence>MRIAIVLGTSRREGNTAKLVNDFISNCEHQVSLYQLSDFHILPYDYEFANQTDDFSTLIDEVVTKHDVILLASPIYWYSPSAQMKVFMDRLTDLLEINKPLGRQLKGKAAGVIATGVDEQPTHCFEQIFSLTFKYLNMRYLGIVYTSCPEDDCNAYDSNVRIKQYESLIQRFQE</sequence>
<proteinExistence type="predicted"/>
<evidence type="ECO:0000256" key="1">
    <source>
        <dbReference type="ARBA" id="ARBA00022630"/>
    </source>
</evidence>
<organism evidence="4 5">
    <name type="scientific">Thalassotalea euphylliae</name>
    <dbReference type="NCBI Taxonomy" id="1655234"/>
    <lineage>
        <taxon>Bacteria</taxon>
        <taxon>Pseudomonadati</taxon>
        <taxon>Pseudomonadota</taxon>
        <taxon>Gammaproteobacteria</taxon>
        <taxon>Alteromonadales</taxon>
        <taxon>Colwelliaceae</taxon>
        <taxon>Thalassotalea</taxon>
    </lineage>
</organism>
<protein>
    <submittedName>
        <fullName evidence="4">Flavodoxin family protein</fullName>
    </submittedName>
</protein>
<dbReference type="Gene3D" id="3.40.50.360">
    <property type="match status" value="1"/>
</dbReference>
<dbReference type="SUPFAM" id="SSF52218">
    <property type="entry name" value="Flavoproteins"/>
    <property type="match status" value="1"/>
</dbReference>
<evidence type="ECO:0000313" key="5">
    <source>
        <dbReference type="Proteomes" id="UP000256999"/>
    </source>
</evidence>
<dbReference type="PANTHER" id="PTHR43278:SF4">
    <property type="entry name" value="NAD(P)H-DEPENDENT FMN-CONTAINING OXIDOREDUCTASE YWQN-RELATED"/>
    <property type="match status" value="1"/>
</dbReference>
<dbReference type="OrthoDB" id="9805976at2"/>
<dbReference type="Pfam" id="PF03358">
    <property type="entry name" value="FMN_red"/>
    <property type="match status" value="1"/>
</dbReference>
<dbReference type="EMBL" id="QUOV01000001">
    <property type="protein sequence ID" value="REL37213.1"/>
    <property type="molecule type" value="Genomic_DNA"/>
</dbReference>
<evidence type="ECO:0000259" key="3">
    <source>
        <dbReference type="Pfam" id="PF03358"/>
    </source>
</evidence>
<name>A0A3E0UKR2_9GAMM</name>
<feature type="domain" description="NADPH-dependent FMN reductase-like" evidence="3">
    <location>
        <begin position="1"/>
        <end position="142"/>
    </location>
</feature>
<dbReference type="InterPro" id="IPR029039">
    <property type="entry name" value="Flavoprotein-like_sf"/>
</dbReference>
<dbReference type="Proteomes" id="UP000256999">
    <property type="component" value="Unassembled WGS sequence"/>
</dbReference>
<evidence type="ECO:0000313" key="4">
    <source>
        <dbReference type="EMBL" id="REL37213.1"/>
    </source>
</evidence>
<dbReference type="RefSeq" id="WP_116002209.1">
    <property type="nucleotide sequence ID" value="NZ_QUOV01000001.1"/>
</dbReference>
<evidence type="ECO:0000256" key="2">
    <source>
        <dbReference type="ARBA" id="ARBA00022643"/>
    </source>
</evidence>
<dbReference type="GO" id="GO:0016491">
    <property type="term" value="F:oxidoreductase activity"/>
    <property type="evidence" value="ECO:0007669"/>
    <property type="project" value="InterPro"/>
</dbReference>
<dbReference type="InterPro" id="IPR051796">
    <property type="entry name" value="ISF_SsuE-like"/>
</dbReference>
<accession>A0A3E0UKR2</accession>
<dbReference type="AlphaFoldDB" id="A0A3E0UKR2"/>
<dbReference type="InterPro" id="IPR005025">
    <property type="entry name" value="FMN_Rdtase-like_dom"/>
</dbReference>